<dbReference type="Proteomes" id="UP000176376">
    <property type="component" value="Unassembled WGS sequence"/>
</dbReference>
<gene>
    <name evidence="1" type="ORF">A3J15_03340</name>
</gene>
<reference evidence="1 2" key="1">
    <citation type="journal article" date="2016" name="Nat. Commun.">
        <title>Thousands of microbial genomes shed light on interconnected biogeochemical processes in an aquifer system.</title>
        <authorList>
            <person name="Anantharaman K."/>
            <person name="Brown C.T."/>
            <person name="Hug L.A."/>
            <person name="Sharon I."/>
            <person name="Castelle C.J."/>
            <person name="Probst A.J."/>
            <person name="Thomas B.C."/>
            <person name="Singh A."/>
            <person name="Wilkins M.J."/>
            <person name="Karaoz U."/>
            <person name="Brodie E.L."/>
            <person name="Williams K.H."/>
            <person name="Hubbard S.S."/>
            <person name="Banfield J.F."/>
        </authorList>
    </citation>
    <scope>NUCLEOTIDE SEQUENCE [LARGE SCALE GENOMIC DNA]</scope>
</reference>
<protein>
    <submittedName>
        <fullName evidence="1">Uncharacterized protein</fullName>
    </submittedName>
</protein>
<dbReference type="EMBL" id="MGAY01000018">
    <property type="protein sequence ID" value="OGK56961.1"/>
    <property type="molecule type" value="Genomic_DNA"/>
</dbReference>
<accession>A0A1F7JMX6</accession>
<dbReference type="STRING" id="1802074.A3J15_03340"/>
<dbReference type="AlphaFoldDB" id="A0A1F7JMX6"/>
<organism evidence="1 2">
    <name type="scientific">Candidatus Roizmanbacteria bacterium RIFCSPLOWO2_02_FULL_38_10</name>
    <dbReference type="NCBI Taxonomy" id="1802074"/>
    <lineage>
        <taxon>Bacteria</taxon>
        <taxon>Candidatus Roizmaniibacteriota</taxon>
    </lineage>
</organism>
<comment type="caution">
    <text evidence="1">The sequence shown here is derived from an EMBL/GenBank/DDBJ whole genome shotgun (WGS) entry which is preliminary data.</text>
</comment>
<name>A0A1F7JMX6_9BACT</name>
<sequence>MNIDFKKILSGFMAILLIVNMFLYTRTMVLSDQMMKLEKDTNKLRVENSVLQQKLANNNSIENLNKLAQKYGFTKIDKPEYLDQLHFAFKVNHD</sequence>
<evidence type="ECO:0000313" key="2">
    <source>
        <dbReference type="Proteomes" id="UP000176376"/>
    </source>
</evidence>
<proteinExistence type="predicted"/>
<evidence type="ECO:0000313" key="1">
    <source>
        <dbReference type="EMBL" id="OGK56961.1"/>
    </source>
</evidence>